<comment type="cofactor">
    <cofactor evidence="1">
        <name>FAD</name>
        <dbReference type="ChEBI" id="CHEBI:57692"/>
    </cofactor>
</comment>
<evidence type="ECO:0000256" key="3">
    <source>
        <dbReference type="ARBA" id="ARBA00006730"/>
    </source>
</evidence>
<evidence type="ECO:0000256" key="4">
    <source>
        <dbReference type="ARBA" id="ARBA00022630"/>
    </source>
</evidence>
<evidence type="ECO:0000313" key="12">
    <source>
        <dbReference type="EMBL" id="QQD18621.1"/>
    </source>
</evidence>
<evidence type="ECO:0000256" key="6">
    <source>
        <dbReference type="ARBA" id="ARBA00022977"/>
    </source>
</evidence>
<evidence type="ECO:0000256" key="10">
    <source>
        <dbReference type="ARBA" id="ARBA00049547"/>
    </source>
</evidence>
<dbReference type="Gene3D" id="3.50.50.60">
    <property type="entry name" value="FAD/NAD(P)-binding domain"/>
    <property type="match status" value="1"/>
</dbReference>
<dbReference type="KEGG" id="snan:I6N98_01740"/>
<evidence type="ECO:0000256" key="7">
    <source>
        <dbReference type="ARBA" id="ARBA00023002"/>
    </source>
</evidence>
<dbReference type="Proteomes" id="UP000596063">
    <property type="component" value="Chromosome"/>
</dbReference>
<protein>
    <recommendedName>
        <fullName evidence="9">D-amino-acid oxidase</fullName>
        <ecNumber evidence="8">1.4.3.3</ecNumber>
    </recommendedName>
</protein>
<dbReference type="PANTHER" id="PTHR11530">
    <property type="entry name" value="D-AMINO ACID OXIDASE"/>
    <property type="match status" value="1"/>
</dbReference>
<dbReference type="GO" id="GO:0009229">
    <property type="term" value="P:thiamine diphosphate biosynthetic process"/>
    <property type="evidence" value="ECO:0007669"/>
    <property type="project" value="UniProtKB-UniPathway"/>
</dbReference>
<dbReference type="SUPFAM" id="SSF54373">
    <property type="entry name" value="FAD-linked reductases, C-terminal domain"/>
    <property type="match status" value="1"/>
</dbReference>
<dbReference type="RefSeq" id="WP_198570112.1">
    <property type="nucleotide sequence ID" value="NZ_CP066167.1"/>
</dbReference>
<gene>
    <name evidence="12" type="primary">thiO</name>
    <name evidence="12" type="ORF">I6N98_01740</name>
</gene>
<dbReference type="Gene3D" id="3.30.9.10">
    <property type="entry name" value="D-Amino Acid Oxidase, subunit A, domain 2"/>
    <property type="match status" value="1"/>
</dbReference>
<evidence type="ECO:0000313" key="13">
    <source>
        <dbReference type="Proteomes" id="UP000596063"/>
    </source>
</evidence>
<reference evidence="12" key="1">
    <citation type="submission" date="2020-12" db="EMBL/GenBank/DDBJ databases">
        <authorList>
            <person name="Shan Y."/>
        </authorList>
    </citation>
    <scope>NUCLEOTIDE SEQUENCE [LARGE SCALE GENOMIC DNA]</scope>
    <source>
        <strain evidence="12">Csc3.9</strain>
    </source>
</reference>
<comment type="pathway">
    <text evidence="2">Cofactor biosynthesis; thiamine diphosphate biosynthesis.</text>
</comment>
<comment type="catalytic activity">
    <reaction evidence="10">
        <text>a D-alpha-amino acid + O2 + H2O = a 2-oxocarboxylate + H2O2 + NH4(+)</text>
        <dbReference type="Rhea" id="RHEA:21816"/>
        <dbReference type="ChEBI" id="CHEBI:15377"/>
        <dbReference type="ChEBI" id="CHEBI:15379"/>
        <dbReference type="ChEBI" id="CHEBI:16240"/>
        <dbReference type="ChEBI" id="CHEBI:28938"/>
        <dbReference type="ChEBI" id="CHEBI:35179"/>
        <dbReference type="ChEBI" id="CHEBI:59871"/>
        <dbReference type="EC" id="1.4.3.3"/>
    </reaction>
    <physiologicalReaction direction="left-to-right" evidence="10">
        <dbReference type="Rhea" id="RHEA:21817"/>
    </physiologicalReaction>
</comment>
<name>A0A7T4UQF1_9GAMM</name>
<keyword evidence="13" id="KW-1185">Reference proteome</keyword>
<dbReference type="SUPFAM" id="SSF51905">
    <property type="entry name" value="FAD/NAD(P)-binding domain"/>
    <property type="match status" value="1"/>
</dbReference>
<evidence type="ECO:0000256" key="1">
    <source>
        <dbReference type="ARBA" id="ARBA00001974"/>
    </source>
</evidence>
<dbReference type="GO" id="GO:0046416">
    <property type="term" value="P:D-amino acid metabolic process"/>
    <property type="evidence" value="ECO:0007669"/>
    <property type="project" value="InterPro"/>
</dbReference>
<dbReference type="NCBIfam" id="TIGR02352">
    <property type="entry name" value="thiamin_ThiO"/>
    <property type="match status" value="1"/>
</dbReference>
<dbReference type="InterPro" id="IPR036188">
    <property type="entry name" value="FAD/NAD-bd_sf"/>
</dbReference>
<evidence type="ECO:0000256" key="9">
    <source>
        <dbReference type="ARBA" id="ARBA00039751"/>
    </source>
</evidence>
<dbReference type="InterPro" id="IPR006076">
    <property type="entry name" value="FAD-dep_OxRdtase"/>
</dbReference>
<dbReference type="InterPro" id="IPR012727">
    <property type="entry name" value="Gly_oxidase_ThiO"/>
</dbReference>
<dbReference type="InterPro" id="IPR023209">
    <property type="entry name" value="DAO"/>
</dbReference>
<evidence type="ECO:0000256" key="5">
    <source>
        <dbReference type="ARBA" id="ARBA00022827"/>
    </source>
</evidence>
<keyword evidence="4" id="KW-0285">Flavoprotein</keyword>
<proteinExistence type="inferred from homology"/>
<dbReference type="UniPathway" id="UPA00060"/>
<organism evidence="12 13">
    <name type="scientific">Spongiibacter nanhainus</name>
    <dbReference type="NCBI Taxonomy" id="2794344"/>
    <lineage>
        <taxon>Bacteria</taxon>
        <taxon>Pseudomonadati</taxon>
        <taxon>Pseudomonadota</taxon>
        <taxon>Gammaproteobacteria</taxon>
        <taxon>Cellvibrionales</taxon>
        <taxon>Spongiibacteraceae</taxon>
        <taxon>Spongiibacter</taxon>
    </lineage>
</organism>
<dbReference type="GO" id="GO:0003884">
    <property type="term" value="F:D-amino-acid oxidase activity"/>
    <property type="evidence" value="ECO:0007669"/>
    <property type="project" value="UniProtKB-EC"/>
</dbReference>
<dbReference type="EC" id="1.4.3.3" evidence="8"/>
<sequence length="354" mass="39112">MPQHIAIVGAGLIGRLLAWKLLEKGVTVTLFERGSRDGEGSAARVAAAMLAPYTEVVHAERVVFDWGREALDWWPKALQDLQRLTGITVPIGLSGSIAVAHEQDRSSMQQLRQALQAAVPDHMDKVEELDRAGLDALEPALSEHFHGGLYLREEGYLDNRQLLHALDKAIEKLGGQWREHSPVEDIGPGRVQCDGNAQSFDQVIDCRGIGAKLDLSKLRGVRGEVLWVRAPEVSLSRPVRLMHPRYKLYISPRSDHRYVIGATEIESESMAPVTVRSSLELLSALYTVHSGFAEAVVEESLVHCRPAMPDNLPVVLDEPGLMRVNGLHRHGYLLGPKVVEEALGKLDIAVERRT</sequence>
<comment type="similarity">
    <text evidence="3">Belongs to the DAMOX/DASOX family.</text>
</comment>
<accession>A0A7T4UQF1</accession>
<evidence type="ECO:0000259" key="11">
    <source>
        <dbReference type="Pfam" id="PF01266"/>
    </source>
</evidence>
<dbReference type="GO" id="GO:0071949">
    <property type="term" value="F:FAD binding"/>
    <property type="evidence" value="ECO:0007669"/>
    <property type="project" value="InterPro"/>
</dbReference>
<feature type="domain" description="FAD dependent oxidoreductase" evidence="11">
    <location>
        <begin position="5"/>
        <end position="336"/>
    </location>
</feature>
<evidence type="ECO:0000256" key="2">
    <source>
        <dbReference type="ARBA" id="ARBA00004948"/>
    </source>
</evidence>
<dbReference type="Pfam" id="PF01266">
    <property type="entry name" value="DAO"/>
    <property type="match status" value="1"/>
</dbReference>
<keyword evidence="5" id="KW-0274">FAD</keyword>
<dbReference type="AlphaFoldDB" id="A0A7T4UQF1"/>
<evidence type="ECO:0000256" key="8">
    <source>
        <dbReference type="ARBA" id="ARBA00039101"/>
    </source>
</evidence>
<dbReference type="EMBL" id="CP066167">
    <property type="protein sequence ID" value="QQD18621.1"/>
    <property type="molecule type" value="Genomic_DNA"/>
</dbReference>
<keyword evidence="6" id="KW-0784">Thiamine biosynthesis</keyword>
<dbReference type="PANTHER" id="PTHR11530:SF11">
    <property type="entry name" value="D-ASPARTATE OXIDASE"/>
    <property type="match status" value="1"/>
</dbReference>
<dbReference type="GO" id="GO:0009228">
    <property type="term" value="P:thiamine biosynthetic process"/>
    <property type="evidence" value="ECO:0007669"/>
    <property type="project" value="UniProtKB-KW"/>
</dbReference>
<keyword evidence="7 12" id="KW-0560">Oxidoreductase</keyword>